<evidence type="ECO:0000313" key="6">
    <source>
        <dbReference type="EMBL" id="WIA09888.1"/>
    </source>
</evidence>
<keyword evidence="5" id="KW-0576">Peroxisome</keyword>
<evidence type="ECO:0008006" key="8">
    <source>
        <dbReference type="Google" id="ProtNLM"/>
    </source>
</evidence>
<dbReference type="EMBL" id="CP126209">
    <property type="protein sequence ID" value="WIA09888.1"/>
    <property type="molecule type" value="Genomic_DNA"/>
</dbReference>
<accession>A0ABY8TQY9</accession>
<dbReference type="PANTHER" id="PTHR12652:SF50">
    <property type="entry name" value="PEROXIN 11"/>
    <property type="match status" value="1"/>
</dbReference>
<proteinExistence type="inferred from homology"/>
<keyword evidence="3" id="KW-0962">Peroxisome biogenesis</keyword>
<comment type="similarity">
    <text evidence="2">Belongs to the peroxin-11 family.</text>
</comment>
<dbReference type="Pfam" id="PF05648">
    <property type="entry name" value="PEX11"/>
    <property type="match status" value="1"/>
</dbReference>
<evidence type="ECO:0000256" key="4">
    <source>
        <dbReference type="ARBA" id="ARBA00023136"/>
    </source>
</evidence>
<keyword evidence="4" id="KW-0472">Membrane</keyword>
<protein>
    <recommendedName>
        <fullName evidence="8">Peroxisomal biogenesis factor 11</fullName>
    </recommendedName>
</protein>
<dbReference type="Proteomes" id="UP001244341">
    <property type="component" value="Chromosome 2b"/>
</dbReference>
<dbReference type="InterPro" id="IPR008733">
    <property type="entry name" value="PEX11"/>
</dbReference>
<evidence type="ECO:0000256" key="2">
    <source>
        <dbReference type="ARBA" id="ARBA00008194"/>
    </source>
</evidence>
<sequence length="239" mass="26561">MSKGDTLDKTIAFLQKREGIDKTLKIVRYTSRLIAAVSPPGSDTRKRFDALQSSVGTSRKAYRLGKFLQGVDALRRMRLRCSSLALLELVAYAGEGTYYFLDQFLWLMKAGFLPKHQEKAVAKASAWAEVLGYMGSIALSCHKLQQLNIQEAALARKLEALMKDEQDKQCIDGGLLRQLQLLRSARLLRLALICQDLADSMTAINDITEGRVRGFNHPVALSCAGLLSAAVSTYKYWNA</sequence>
<keyword evidence="7" id="KW-1185">Reference proteome</keyword>
<comment type="subcellular location">
    <subcellularLocation>
        <location evidence="1">Peroxisome membrane</location>
        <topology evidence="1">Multi-pass membrane protein</topology>
    </subcellularLocation>
</comment>
<reference evidence="6 7" key="1">
    <citation type="submission" date="2023-05" db="EMBL/GenBank/DDBJ databases">
        <title>A 100% complete, gapless, phased diploid assembly of the Scenedesmus obliquus UTEX 3031 genome.</title>
        <authorList>
            <person name="Biondi T.C."/>
            <person name="Hanschen E.R."/>
            <person name="Kwon T."/>
            <person name="Eng W."/>
            <person name="Kruse C.P.S."/>
            <person name="Koehler S.I."/>
            <person name="Kunde Y."/>
            <person name="Gleasner C.D."/>
            <person name="You Mak K.T."/>
            <person name="Polle J."/>
            <person name="Hovde B.T."/>
            <person name="Starkenburg S.R."/>
        </authorList>
    </citation>
    <scope>NUCLEOTIDE SEQUENCE [LARGE SCALE GENOMIC DNA]</scope>
    <source>
        <strain evidence="6 7">DOE0152z</strain>
    </source>
</reference>
<name>A0ABY8TQY9_TETOB</name>
<organism evidence="6 7">
    <name type="scientific">Tetradesmus obliquus</name>
    <name type="common">Green alga</name>
    <name type="synonym">Acutodesmus obliquus</name>
    <dbReference type="NCBI Taxonomy" id="3088"/>
    <lineage>
        <taxon>Eukaryota</taxon>
        <taxon>Viridiplantae</taxon>
        <taxon>Chlorophyta</taxon>
        <taxon>core chlorophytes</taxon>
        <taxon>Chlorophyceae</taxon>
        <taxon>CS clade</taxon>
        <taxon>Sphaeropleales</taxon>
        <taxon>Scenedesmaceae</taxon>
        <taxon>Tetradesmus</taxon>
    </lineage>
</organism>
<evidence type="ECO:0000313" key="7">
    <source>
        <dbReference type="Proteomes" id="UP001244341"/>
    </source>
</evidence>
<evidence type="ECO:0000256" key="5">
    <source>
        <dbReference type="ARBA" id="ARBA00023140"/>
    </source>
</evidence>
<gene>
    <name evidence="6" type="ORF">OEZ85_010102</name>
</gene>
<evidence type="ECO:0000256" key="3">
    <source>
        <dbReference type="ARBA" id="ARBA00022593"/>
    </source>
</evidence>
<evidence type="ECO:0000256" key="1">
    <source>
        <dbReference type="ARBA" id="ARBA00004585"/>
    </source>
</evidence>
<dbReference type="PANTHER" id="PTHR12652">
    <property type="entry name" value="PEROXISOMAL BIOGENESIS FACTOR 11"/>
    <property type="match status" value="1"/>
</dbReference>